<evidence type="ECO:0000313" key="4">
    <source>
        <dbReference type="Proteomes" id="UP001222027"/>
    </source>
</evidence>
<dbReference type="PANTHER" id="PTHR31371:SF20">
    <property type="entry name" value="OS12G0146500 PROTEIN"/>
    <property type="match status" value="1"/>
</dbReference>
<dbReference type="InterPro" id="IPR021864">
    <property type="entry name" value="DUF3475"/>
</dbReference>
<dbReference type="Pfam" id="PF11961">
    <property type="entry name" value="DUF3475"/>
    <property type="match status" value="1"/>
</dbReference>
<name>A0AAV8PLH3_ENSVE</name>
<feature type="domain" description="DUF3475" evidence="2">
    <location>
        <begin position="37"/>
        <end position="93"/>
    </location>
</feature>
<keyword evidence="4" id="KW-1185">Reference proteome</keyword>
<organism evidence="3 4">
    <name type="scientific">Ensete ventricosum</name>
    <name type="common">Abyssinian banana</name>
    <name type="synonym">Musa ensete</name>
    <dbReference type="NCBI Taxonomy" id="4639"/>
    <lineage>
        <taxon>Eukaryota</taxon>
        <taxon>Viridiplantae</taxon>
        <taxon>Streptophyta</taxon>
        <taxon>Embryophyta</taxon>
        <taxon>Tracheophyta</taxon>
        <taxon>Spermatophyta</taxon>
        <taxon>Magnoliopsida</taxon>
        <taxon>Liliopsida</taxon>
        <taxon>Zingiberales</taxon>
        <taxon>Musaceae</taxon>
        <taxon>Ensete</taxon>
    </lineage>
</organism>
<sequence>MKQVKSKTWLGRVWLTRGSRRRKDGAAGTTKPATVGVLAFEVGRHMSKVVQLWHALSDDPVSRLREEVLRLEGVRKLVSDDEWFLLALALAEMTDVLGSLAGSVACLAWRCSDPVLRRFDAAFANLVQNGDDPFGFEYAGRKMERKVKKMEKFVATGATLYQELELQAELQQGLRRMLAKPDACRRPQDSVTCFRNMVAKQREQMKHLRETSLWVRTYDYVVRLLARSLFSIIGRIRLVFGFRKSNMTPLLLNRDAEASPEANPKGSNSTVNMNLSSSMIDTTSQPQSAPASTLGAAALALHYANVIVLIEKLATSTHLMDADARDHLYSMLTTSIKAALRARLGHYGKNLASPALNPALAAEWTAAVRGMLERLAPLAHNMIRWHYEKSFEQQSSVPSSGVHLLQTLYFADQKKAEDAITELLVGLNYLWRYRLIS</sequence>
<accession>A0AAV8PLH3</accession>
<dbReference type="Proteomes" id="UP001222027">
    <property type="component" value="Unassembled WGS sequence"/>
</dbReference>
<evidence type="ECO:0008006" key="5">
    <source>
        <dbReference type="Google" id="ProtNLM"/>
    </source>
</evidence>
<dbReference type="Pfam" id="PF05003">
    <property type="entry name" value="DUF668"/>
    <property type="match status" value="1"/>
</dbReference>
<comment type="caution">
    <text evidence="3">The sequence shown here is derived from an EMBL/GenBank/DDBJ whole genome shotgun (WGS) entry which is preliminary data.</text>
</comment>
<dbReference type="EMBL" id="JAQQAF010000004">
    <property type="protein sequence ID" value="KAJ8490954.1"/>
    <property type="molecule type" value="Genomic_DNA"/>
</dbReference>
<protein>
    <recommendedName>
        <fullName evidence="5">DUF668 domain-containing protein</fullName>
    </recommendedName>
</protein>
<dbReference type="GO" id="GO:0045927">
    <property type="term" value="P:positive regulation of growth"/>
    <property type="evidence" value="ECO:0007669"/>
    <property type="project" value="InterPro"/>
</dbReference>
<gene>
    <name evidence="3" type="ORF">OPV22_012675</name>
</gene>
<evidence type="ECO:0000313" key="3">
    <source>
        <dbReference type="EMBL" id="KAJ8490954.1"/>
    </source>
</evidence>
<dbReference type="AlphaFoldDB" id="A0AAV8PLH3"/>
<reference evidence="3 4" key="1">
    <citation type="submission" date="2022-12" db="EMBL/GenBank/DDBJ databases">
        <title>Chromosome-scale assembly of the Ensete ventricosum genome.</title>
        <authorList>
            <person name="Dussert Y."/>
            <person name="Stocks J."/>
            <person name="Wendawek A."/>
            <person name="Woldeyes F."/>
            <person name="Nichols R.A."/>
            <person name="Borrell J.S."/>
        </authorList>
    </citation>
    <scope>NUCLEOTIDE SEQUENCE [LARGE SCALE GENOMIC DNA]</scope>
    <source>
        <strain evidence="4">cv. Maze</strain>
        <tissue evidence="3">Seeds</tissue>
    </source>
</reference>
<dbReference type="PANTHER" id="PTHR31371">
    <property type="entry name" value="BNAC09G50660D PROTEIN"/>
    <property type="match status" value="1"/>
</dbReference>
<evidence type="ECO:0000259" key="1">
    <source>
        <dbReference type="Pfam" id="PF05003"/>
    </source>
</evidence>
<proteinExistence type="predicted"/>
<feature type="domain" description="DUF668" evidence="1">
    <location>
        <begin position="293"/>
        <end position="384"/>
    </location>
</feature>
<evidence type="ECO:0000259" key="2">
    <source>
        <dbReference type="Pfam" id="PF11961"/>
    </source>
</evidence>
<dbReference type="InterPro" id="IPR007700">
    <property type="entry name" value="DUF668"/>
</dbReference>